<protein>
    <submittedName>
        <fullName evidence="2">DJ-1 family glyoxalase III</fullName>
    </submittedName>
</protein>
<dbReference type="CDD" id="cd03135">
    <property type="entry name" value="GATase1_DJ-1"/>
    <property type="match status" value="1"/>
</dbReference>
<reference evidence="3" key="1">
    <citation type="journal article" date="2019" name="Int. J. Syst. Evol. Microbiol.">
        <title>The Global Catalogue of Microorganisms (GCM) 10K type strain sequencing project: providing services to taxonomists for standard genome sequencing and annotation.</title>
        <authorList>
            <consortium name="The Broad Institute Genomics Platform"/>
            <consortium name="The Broad Institute Genome Sequencing Center for Infectious Disease"/>
            <person name="Wu L."/>
            <person name="Ma J."/>
        </authorList>
    </citation>
    <scope>NUCLEOTIDE SEQUENCE [LARGE SCALE GENOMIC DNA]</scope>
    <source>
        <strain evidence="3">KCTC 15012</strain>
    </source>
</reference>
<dbReference type="SUPFAM" id="SSF52317">
    <property type="entry name" value="Class I glutamine amidotransferase-like"/>
    <property type="match status" value="1"/>
</dbReference>
<dbReference type="PANTHER" id="PTHR48094:SF12">
    <property type="entry name" value="PARKINSON DISEASE PROTEIN 7 HOMOLOG"/>
    <property type="match status" value="1"/>
</dbReference>
<comment type="caution">
    <text evidence="2">The sequence shown here is derived from an EMBL/GenBank/DDBJ whole genome shotgun (WGS) entry which is preliminary data.</text>
</comment>
<dbReference type="InterPro" id="IPR050325">
    <property type="entry name" value="Prot/Nucl_acid_deglycase"/>
</dbReference>
<dbReference type="PANTHER" id="PTHR48094">
    <property type="entry name" value="PROTEIN/NUCLEIC ACID DEGLYCASE DJ-1-RELATED"/>
    <property type="match status" value="1"/>
</dbReference>
<dbReference type="Proteomes" id="UP001596132">
    <property type="component" value="Unassembled WGS sequence"/>
</dbReference>
<dbReference type="NCBIfam" id="TIGR01383">
    <property type="entry name" value="not_thiJ"/>
    <property type="match status" value="1"/>
</dbReference>
<dbReference type="InterPro" id="IPR006287">
    <property type="entry name" value="DJ-1"/>
</dbReference>
<organism evidence="2 3">
    <name type="scientific">Aeromonas eucrenophila</name>
    <dbReference type="NCBI Taxonomy" id="649"/>
    <lineage>
        <taxon>Bacteria</taxon>
        <taxon>Pseudomonadati</taxon>
        <taxon>Pseudomonadota</taxon>
        <taxon>Gammaproteobacteria</taxon>
        <taxon>Aeromonadales</taxon>
        <taxon>Aeromonadaceae</taxon>
        <taxon>Aeromonas</taxon>
    </lineage>
</organism>
<evidence type="ECO:0000313" key="3">
    <source>
        <dbReference type="Proteomes" id="UP001596132"/>
    </source>
</evidence>
<sequence>MSVLVLVAPGSEEIETVAIVDTLVRASIEVVLASCCPAGQRQIRASRGVQLVTDCHIDELTSRDFEAIVVPGGLPGSEAIRDTPLAIDLLKEQALLCRWRAALCAAPVVVLQHHHLLGDARVTCHPGFQAQLPPAQLSTERVVRDEANRLITSQGPGSAIEFALEIVRALRGDQAALAVAGPMVMP</sequence>
<dbReference type="Pfam" id="PF01965">
    <property type="entry name" value="DJ-1_PfpI"/>
    <property type="match status" value="1"/>
</dbReference>
<proteinExistence type="predicted"/>
<feature type="domain" description="DJ-1/PfpI" evidence="1">
    <location>
        <begin position="1"/>
        <end position="168"/>
    </location>
</feature>
<dbReference type="RefSeq" id="WP_042639515.1">
    <property type="nucleotide sequence ID" value="NZ_CDDF01000005.1"/>
</dbReference>
<dbReference type="InterPro" id="IPR002818">
    <property type="entry name" value="DJ-1/PfpI"/>
</dbReference>
<evidence type="ECO:0000259" key="1">
    <source>
        <dbReference type="Pfam" id="PF01965"/>
    </source>
</evidence>
<evidence type="ECO:0000313" key="2">
    <source>
        <dbReference type="EMBL" id="MFC5704891.1"/>
    </source>
</evidence>
<dbReference type="InterPro" id="IPR029062">
    <property type="entry name" value="Class_I_gatase-like"/>
</dbReference>
<dbReference type="EMBL" id="JBHSPP010000005">
    <property type="protein sequence ID" value="MFC5704891.1"/>
    <property type="molecule type" value="Genomic_DNA"/>
</dbReference>
<keyword evidence="3" id="KW-1185">Reference proteome</keyword>
<dbReference type="Gene3D" id="3.40.50.880">
    <property type="match status" value="1"/>
</dbReference>
<gene>
    <name evidence="2" type="ORF">ACFPVW_02120</name>
</gene>
<accession>A0ABW0Y593</accession>
<name>A0ABW0Y593_9GAMM</name>